<dbReference type="GO" id="GO:0008360">
    <property type="term" value="P:regulation of cell shape"/>
    <property type="evidence" value="ECO:0007669"/>
    <property type="project" value="UniProtKB-UniRule"/>
</dbReference>
<dbReference type="InterPro" id="IPR038063">
    <property type="entry name" value="Transpep_catalytic_dom"/>
</dbReference>
<name>A0A5B8CUQ3_9PROT</name>
<gene>
    <name evidence="10" type="ORF">FIU01_10240</name>
</gene>
<dbReference type="OrthoDB" id="9809748at2"/>
<evidence type="ECO:0000256" key="3">
    <source>
        <dbReference type="ARBA" id="ARBA00022679"/>
    </source>
</evidence>
<dbReference type="Proteomes" id="UP000311008">
    <property type="component" value="Chromosome"/>
</dbReference>
<dbReference type="Gene3D" id="3.10.450.50">
    <property type="match status" value="1"/>
</dbReference>
<organism evidence="10 11">
    <name type="scientific">Methylophilus medardicus</name>
    <dbReference type="NCBI Taxonomy" id="2588534"/>
    <lineage>
        <taxon>Bacteria</taxon>
        <taxon>Pseudomonadati</taxon>
        <taxon>Pseudomonadota</taxon>
        <taxon>Betaproteobacteria</taxon>
        <taxon>Nitrosomonadales</taxon>
        <taxon>Methylophilaceae</taxon>
        <taxon>Methylophilus</taxon>
    </lineage>
</organism>
<comment type="pathway">
    <text evidence="1 7">Cell wall biogenesis; peptidoglycan biosynthesis.</text>
</comment>
<dbReference type="GO" id="GO:0009252">
    <property type="term" value="P:peptidoglycan biosynthetic process"/>
    <property type="evidence" value="ECO:0007669"/>
    <property type="project" value="UniProtKB-UniPathway"/>
</dbReference>
<dbReference type="PANTHER" id="PTHR36699:SF1">
    <property type="entry name" value="L,D-TRANSPEPTIDASE YAFK-RELATED"/>
    <property type="match status" value="1"/>
</dbReference>
<keyword evidence="8" id="KW-0732">Signal</keyword>
<reference evidence="11" key="1">
    <citation type="journal article" date="2019" name="ISME J.">
        <title>Evolution in action: habitat transition from sediment to the pelagial leads to genome streamlining in Methylophilaceae.</title>
        <authorList>
            <person name="Salcher M."/>
            <person name="Schaefle D."/>
            <person name="Kaspar M."/>
            <person name="Neuenschwander S.M."/>
            <person name="Ghai R."/>
        </authorList>
    </citation>
    <scope>NUCLEOTIDE SEQUENCE [LARGE SCALE GENOMIC DNA]</scope>
    <source>
        <strain evidence="11">MMS-M-51</strain>
    </source>
</reference>
<dbReference type="SUPFAM" id="SSF141523">
    <property type="entry name" value="L,D-transpeptidase catalytic domain-like"/>
    <property type="match status" value="1"/>
</dbReference>
<evidence type="ECO:0000256" key="1">
    <source>
        <dbReference type="ARBA" id="ARBA00004752"/>
    </source>
</evidence>
<evidence type="ECO:0000313" key="10">
    <source>
        <dbReference type="EMBL" id="QDC44860.1"/>
    </source>
</evidence>
<accession>A0A5B8CUQ3</accession>
<evidence type="ECO:0000256" key="8">
    <source>
        <dbReference type="SAM" id="SignalP"/>
    </source>
</evidence>
<keyword evidence="11" id="KW-1185">Reference proteome</keyword>
<dbReference type="InterPro" id="IPR032710">
    <property type="entry name" value="NTF2-like_dom_sf"/>
</dbReference>
<proteinExistence type="inferred from homology"/>
<keyword evidence="4 7" id="KW-0133">Cell shape</keyword>
<feature type="chain" id="PRO_5022961993" description="L,D-TPase catalytic domain-containing protein" evidence="8">
    <location>
        <begin position="30"/>
        <end position="415"/>
    </location>
</feature>
<evidence type="ECO:0000256" key="4">
    <source>
        <dbReference type="ARBA" id="ARBA00022960"/>
    </source>
</evidence>
<evidence type="ECO:0000259" key="9">
    <source>
        <dbReference type="PROSITE" id="PS52029"/>
    </source>
</evidence>
<evidence type="ECO:0000256" key="6">
    <source>
        <dbReference type="ARBA" id="ARBA00023316"/>
    </source>
</evidence>
<dbReference type="UniPathway" id="UPA00219"/>
<dbReference type="CDD" id="cd16913">
    <property type="entry name" value="YkuD_like"/>
    <property type="match status" value="1"/>
</dbReference>
<dbReference type="AlphaFoldDB" id="A0A5B8CUQ3"/>
<dbReference type="GO" id="GO:0016740">
    <property type="term" value="F:transferase activity"/>
    <property type="evidence" value="ECO:0007669"/>
    <property type="project" value="UniProtKB-KW"/>
</dbReference>
<feature type="active site" description="Nucleophile" evidence="7">
    <location>
        <position position="260"/>
    </location>
</feature>
<evidence type="ECO:0000313" key="11">
    <source>
        <dbReference type="Proteomes" id="UP000311008"/>
    </source>
</evidence>
<dbReference type="PROSITE" id="PS52029">
    <property type="entry name" value="LD_TPASE"/>
    <property type="match status" value="1"/>
</dbReference>
<dbReference type="SUPFAM" id="SSF54427">
    <property type="entry name" value="NTF2-like"/>
    <property type="match status" value="1"/>
</dbReference>
<evidence type="ECO:0000256" key="2">
    <source>
        <dbReference type="ARBA" id="ARBA00005992"/>
    </source>
</evidence>
<dbReference type="Pfam" id="PF03734">
    <property type="entry name" value="YkuD"/>
    <property type="match status" value="1"/>
</dbReference>
<dbReference type="PANTHER" id="PTHR36699">
    <property type="entry name" value="LD-TRANSPEPTIDASE"/>
    <property type="match status" value="1"/>
</dbReference>
<dbReference type="Pfam" id="PF24125">
    <property type="entry name" value="Cds6_C"/>
    <property type="match status" value="1"/>
</dbReference>
<keyword evidence="6 7" id="KW-0961">Cell wall biogenesis/degradation</keyword>
<protein>
    <recommendedName>
        <fullName evidence="9">L,D-TPase catalytic domain-containing protein</fullName>
    </recommendedName>
</protein>
<evidence type="ECO:0000256" key="7">
    <source>
        <dbReference type="PROSITE-ProRule" id="PRU01373"/>
    </source>
</evidence>
<feature type="active site" description="Proton donor/acceptor" evidence="7">
    <location>
        <position position="243"/>
    </location>
</feature>
<keyword evidence="5 7" id="KW-0573">Peptidoglycan synthesis</keyword>
<dbReference type="InterPro" id="IPR056203">
    <property type="entry name" value="Cds6_C"/>
</dbReference>
<keyword evidence="3" id="KW-0808">Transferase</keyword>
<dbReference type="GO" id="GO:0071555">
    <property type="term" value="P:cell wall organization"/>
    <property type="evidence" value="ECO:0007669"/>
    <property type="project" value="UniProtKB-UniRule"/>
</dbReference>
<evidence type="ECO:0000256" key="5">
    <source>
        <dbReference type="ARBA" id="ARBA00022984"/>
    </source>
</evidence>
<feature type="signal peptide" evidence="8">
    <location>
        <begin position="1"/>
        <end position="29"/>
    </location>
</feature>
<feature type="domain" description="L,D-TPase catalytic" evidence="9">
    <location>
        <begin position="150"/>
        <end position="285"/>
    </location>
</feature>
<dbReference type="Gene3D" id="2.40.440.10">
    <property type="entry name" value="L,D-transpeptidase catalytic domain-like"/>
    <property type="match status" value="1"/>
</dbReference>
<dbReference type="EMBL" id="CP040946">
    <property type="protein sequence ID" value="QDC44860.1"/>
    <property type="molecule type" value="Genomic_DNA"/>
</dbReference>
<dbReference type="InterPro" id="IPR005490">
    <property type="entry name" value="LD_TPept_cat_dom"/>
</dbReference>
<sequence length="415" mass="47354">MYNNGMRSLRKYCYIAFVSAALLPWNATAVNHEALTARLFVQNKNTNAVERMLVQTLQSIKEGRLQQALDYVDQLLTISPNFALAHLIHGDLLSAKARILNNFGDANAADSTRIQDFKEEAEIRIRNYFDRNRGLTQPNMLVELSEKQSHVLFVDTARSRLYVYEKGEGDVLRYVADYYVTIGKNGIGKKDQGDKRTPIGVYFASRKLNRPLPDLYGDAAYPLNYPNEIDSYERKTGSGIWIHGTPRDTYSRPPRASDGCVVLSNPDMQALQAILQVGNTPVVIGVNFQWVTPESLRQQTRTKADLKSAIEDWRKDWAAQNTAAYLSHYTNDFFYAEGDLSKWASYKRQIQANKPKVSVHLSDVSMFTYPNANRPMVVVDFEQEYTSAALRNVMKKRQYWVQENGEWKILYEGSA</sequence>
<dbReference type="KEGG" id="mmec:FIU01_10240"/>
<dbReference type="GO" id="GO:0004180">
    <property type="term" value="F:carboxypeptidase activity"/>
    <property type="evidence" value="ECO:0007669"/>
    <property type="project" value="UniProtKB-ARBA"/>
</dbReference>
<comment type="similarity">
    <text evidence="2">Belongs to the YkuD family.</text>
</comment>